<dbReference type="Proteomes" id="UP001642540">
    <property type="component" value="Unassembled WGS sequence"/>
</dbReference>
<organism evidence="2 3">
    <name type="scientific">Orchesella dallaii</name>
    <dbReference type="NCBI Taxonomy" id="48710"/>
    <lineage>
        <taxon>Eukaryota</taxon>
        <taxon>Metazoa</taxon>
        <taxon>Ecdysozoa</taxon>
        <taxon>Arthropoda</taxon>
        <taxon>Hexapoda</taxon>
        <taxon>Collembola</taxon>
        <taxon>Entomobryomorpha</taxon>
        <taxon>Entomobryoidea</taxon>
        <taxon>Orchesellidae</taxon>
        <taxon>Orchesellinae</taxon>
        <taxon>Orchesella</taxon>
    </lineage>
</organism>
<comment type="caution">
    <text evidence="2">The sequence shown here is derived from an EMBL/GenBank/DDBJ whole genome shotgun (WGS) entry which is preliminary data.</text>
</comment>
<reference evidence="2 3" key="1">
    <citation type="submission" date="2024-08" db="EMBL/GenBank/DDBJ databases">
        <authorList>
            <person name="Cucini C."/>
            <person name="Frati F."/>
        </authorList>
    </citation>
    <scope>NUCLEOTIDE SEQUENCE [LARGE SCALE GENOMIC DNA]</scope>
</reference>
<evidence type="ECO:0000313" key="3">
    <source>
        <dbReference type="Proteomes" id="UP001642540"/>
    </source>
</evidence>
<name>A0ABP1S5Z3_9HEXA</name>
<evidence type="ECO:0000256" key="1">
    <source>
        <dbReference type="SAM" id="SignalP"/>
    </source>
</evidence>
<sequence length="217" mass="24421">MVLKGTHKTNLVVLVVLAITGWNNFTTASNPKTPGIDEMVKEQIVPDVIDAAPKAVLDVKYETVEVKLGNVLTPTQVKNPPNITWNADSNKLYLLYMADPDGPTRKDPIFREFIHWLVGNIPGTEISKGKIVAEFLASGPPKGAGLHRYTFLMYEQPNKLKFEEKLMSNRSVEGRGNFIIRNFAKKYNLGEPIAGNFFQAEWDDYVPTIHKYLNITM</sequence>
<feature type="signal peptide" evidence="1">
    <location>
        <begin position="1"/>
        <end position="28"/>
    </location>
</feature>
<dbReference type="CDD" id="cd00866">
    <property type="entry name" value="PEBP_euk"/>
    <property type="match status" value="1"/>
</dbReference>
<dbReference type="InterPro" id="IPR035810">
    <property type="entry name" value="PEBP_euk"/>
</dbReference>
<accession>A0ABP1S5Z3</accession>
<dbReference type="PANTHER" id="PTHR11362:SF82">
    <property type="entry name" value="PHOSPHATIDYLETHANOLAMINE-BINDING PROTEIN 4"/>
    <property type="match status" value="1"/>
</dbReference>
<protein>
    <submittedName>
        <fullName evidence="2">Uncharacterized protein</fullName>
    </submittedName>
</protein>
<dbReference type="Pfam" id="PF01161">
    <property type="entry name" value="PBP"/>
    <property type="match status" value="1"/>
</dbReference>
<dbReference type="Gene3D" id="3.90.280.10">
    <property type="entry name" value="PEBP-like"/>
    <property type="match status" value="1"/>
</dbReference>
<feature type="chain" id="PRO_5045905679" evidence="1">
    <location>
        <begin position="29"/>
        <end position="217"/>
    </location>
</feature>
<dbReference type="InterPro" id="IPR036610">
    <property type="entry name" value="PEBP-like_sf"/>
</dbReference>
<dbReference type="SUPFAM" id="SSF49777">
    <property type="entry name" value="PEBP-like"/>
    <property type="match status" value="1"/>
</dbReference>
<dbReference type="PANTHER" id="PTHR11362">
    <property type="entry name" value="PHOSPHATIDYLETHANOLAMINE-BINDING PROTEIN"/>
    <property type="match status" value="1"/>
</dbReference>
<keyword evidence="1" id="KW-0732">Signal</keyword>
<keyword evidence="3" id="KW-1185">Reference proteome</keyword>
<dbReference type="EMBL" id="CAXLJM020000160">
    <property type="protein sequence ID" value="CAL8143638.1"/>
    <property type="molecule type" value="Genomic_DNA"/>
</dbReference>
<evidence type="ECO:0000313" key="2">
    <source>
        <dbReference type="EMBL" id="CAL8143638.1"/>
    </source>
</evidence>
<dbReference type="InterPro" id="IPR008914">
    <property type="entry name" value="PEBP"/>
</dbReference>
<gene>
    <name evidence="2" type="ORF">ODALV1_LOCUS29767</name>
</gene>
<proteinExistence type="predicted"/>